<comment type="caution">
    <text evidence="2">The sequence shown here is derived from an EMBL/GenBank/DDBJ whole genome shotgun (WGS) entry which is preliminary data.</text>
</comment>
<keyword evidence="2" id="KW-0808">Transferase</keyword>
<evidence type="ECO:0000313" key="3">
    <source>
        <dbReference type="Proteomes" id="UP000297318"/>
    </source>
</evidence>
<dbReference type="CDD" id="cd05152">
    <property type="entry name" value="MPH2"/>
    <property type="match status" value="1"/>
</dbReference>
<protein>
    <submittedName>
        <fullName evidence="2">Phosphotransferase enzyme family protein</fullName>
    </submittedName>
</protein>
<dbReference type="EMBL" id="RHPJ01000001">
    <property type="protein sequence ID" value="TGO06034.1"/>
    <property type="molecule type" value="Genomic_DNA"/>
</dbReference>
<dbReference type="Gene3D" id="3.30.200.20">
    <property type="entry name" value="Phosphorylase Kinase, domain 1"/>
    <property type="match status" value="1"/>
</dbReference>
<dbReference type="InterPro" id="IPR051678">
    <property type="entry name" value="AGP_Transferase"/>
</dbReference>
<name>A0A4Z1E209_9MICO</name>
<dbReference type="PANTHER" id="PTHR21310:SF15">
    <property type="entry name" value="AMINOGLYCOSIDE PHOSPHOTRANSFERASE DOMAIN-CONTAINING PROTEIN"/>
    <property type="match status" value="1"/>
</dbReference>
<dbReference type="OrthoDB" id="3806873at2"/>
<dbReference type="InterPro" id="IPR011009">
    <property type="entry name" value="Kinase-like_dom_sf"/>
</dbReference>
<proteinExistence type="predicted"/>
<evidence type="ECO:0000313" key="2">
    <source>
        <dbReference type="EMBL" id="TGO06034.1"/>
    </source>
</evidence>
<dbReference type="InterPro" id="IPR002575">
    <property type="entry name" value="Aminoglycoside_PTrfase"/>
</dbReference>
<gene>
    <name evidence="2" type="ORF">SERN_0226</name>
</gene>
<accession>A0A4Z1E209</accession>
<keyword evidence="3" id="KW-1185">Reference proteome</keyword>
<dbReference type="AlphaFoldDB" id="A0A4Z1E209"/>
<sequence>MDTVEDVVALAAAHGLALTARGATVTEAGLDYRVVMADDDGGSRWVLRVPRRPDVADGMAAELRILDLVAPVLAADGVAVPDWRVRSPELIAYPALPGAPGLTLSEAGEPVWHMDPASADYAARLGRLLARLHSIDHDDALAAGVEVRPPAQVRQGWRDDVARVSEAFTVAPALLGAWEEWLADDDCWPERTVMTHGEIYPAHVLLEAGGAVVGVLDWTTARVDDPARDLSAQVGAGGEDALAVTLDAYAAAGGHVHPGLARQAQHLWDASPIGYGLYALTTGAEQDRAAAGALLDPSG</sequence>
<dbReference type="RefSeq" id="WP_135848302.1">
    <property type="nucleotide sequence ID" value="NZ_RHPJ01000001.1"/>
</dbReference>
<dbReference type="GO" id="GO:0016740">
    <property type="term" value="F:transferase activity"/>
    <property type="evidence" value="ECO:0007669"/>
    <property type="project" value="UniProtKB-KW"/>
</dbReference>
<feature type="domain" description="Aminoglycoside phosphotransferase" evidence="1">
    <location>
        <begin position="28"/>
        <end position="260"/>
    </location>
</feature>
<dbReference type="Gene3D" id="3.90.1200.10">
    <property type="match status" value="1"/>
</dbReference>
<dbReference type="Pfam" id="PF01636">
    <property type="entry name" value="APH"/>
    <property type="match status" value="1"/>
</dbReference>
<evidence type="ECO:0000259" key="1">
    <source>
        <dbReference type="Pfam" id="PF01636"/>
    </source>
</evidence>
<dbReference type="Proteomes" id="UP000297318">
    <property type="component" value="Unassembled WGS sequence"/>
</dbReference>
<dbReference type="SUPFAM" id="SSF56112">
    <property type="entry name" value="Protein kinase-like (PK-like)"/>
    <property type="match status" value="1"/>
</dbReference>
<reference evidence="2 3" key="1">
    <citation type="submission" date="2018-11" db="EMBL/GenBank/DDBJ databases">
        <title>Complete genome sequencing of the Actinobacteria Serinibacter sp. K3-2.</title>
        <authorList>
            <person name="Rakitin A.L."/>
            <person name="Beletsky A.V."/>
            <person name="Mardanov A.V."/>
            <person name="Ravin N.V."/>
            <person name="Gromova A.S."/>
            <person name="Filippova S.N."/>
            <person name="Gal'Chenko V.F."/>
        </authorList>
    </citation>
    <scope>NUCLEOTIDE SEQUENCE [LARGE SCALE GENOMIC DNA]</scope>
    <source>
        <strain evidence="2 3">K3-2</strain>
    </source>
</reference>
<dbReference type="PANTHER" id="PTHR21310">
    <property type="entry name" value="AMINOGLYCOSIDE PHOSPHOTRANSFERASE-RELATED-RELATED"/>
    <property type="match status" value="1"/>
</dbReference>
<organism evidence="2 3">
    <name type="scientific">Serinibacter arcticus</name>
    <dbReference type="NCBI Taxonomy" id="1655435"/>
    <lineage>
        <taxon>Bacteria</taxon>
        <taxon>Bacillati</taxon>
        <taxon>Actinomycetota</taxon>
        <taxon>Actinomycetes</taxon>
        <taxon>Micrococcales</taxon>
        <taxon>Beutenbergiaceae</taxon>
        <taxon>Serinibacter</taxon>
    </lineage>
</organism>